<keyword evidence="3" id="KW-1185">Reference proteome</keyword>
<dbReference type="OrthoDB" id="117186at2"/>
<protein>
    <submittedName>
        <fullName evidence="2">Nuclear transport factor 2 family protein</fullName>
    </submittedName>
</protein>
<evidence type="ECO:0000256" key="1">
    <source>
        <dbReference type="SAM" id="SignalP"/>
    </source>
</evidence>
<evidence type="ECO:0000313" key="2">
    <source>
        <dbReference type="EMBL" id="QEC62746.1"/>
    </source>
</evidence>
<dbReference type="EMBL" id="CP042436">
    <property type="protein sequence ID" value="QEC62746.1"/>
    <property type="molecule type" value="Genomic_DNA"/>
</dbReference>
<dbReference type="Proteomes" id="UP000321479">
    <property type="component" value="Chromosome"/>
</dbReference>
<feature type="signal peptide" evidence="1">
    <location>
        <begin position="1"/>
        <end position="19"/>
    </location>
</feature>
<proteinExistence type="predicted"/>
<keyword evidence="1" id="KW-0732">Signal</keyword>
<dbReference type="Gene3D" id="3.10.450.50">
    <property type="match status" value="1"/>
</dbReference>
<evidence type="ECO:0000313" key="3">
    <source>
        <dbReference type="Proteomes" id="UP000321479"/>
    </source>
</evidence>
<dbReference type="InterPro" id="IPR032710">
    <property type="entry name" value="NTF2-like_dom_sf"/>
</dbReference>
<dbReference type="KEGG" id="mgin:FRZ54_09150"/>
<dbReference type="AlphaFoldDB" id="A0A5B8UWD0"/>
<organism evidence="2 3">
    <name type="scientific">Mucilaginibacter ginsenosidivorans</name>
    <dbReference type="NCBI Taxonomy" id="398053"/>
    <lineage>
        <taxon>Bacteria</taxon>
        <taxon>Pseudomonadati</taxon>
        <taxon>Bacteroidota</taxon>
        <taxon>Sphingobacteriia</taxon>
        <taxon>Sphingobacteriales</taxon>
        <taxon>Sphingobacteriaceae</taxon>
        <taxon>Mucilaginibacter</taxon>
    </lineage>
</organism>
<dbReference type="SUPFAM" id="SSF54427">
    <property type="entry name" value="NTF2-like"/>
    <property type="match status" value="1"/>
</dbReference>
<dbReference type="RefSeq" id="WP_147031323.1">
    <property type="nucleotide sequence ID" value="NZ_CP042436.1"/>
</dbReference>
<name>A0A5B8UWD0_9SPHI</name>
<reference evidence="2 3" key="1">
    <citation type="journal article" date="2017" name="Curr. Microbiol.">
        <title>Mucilaginibacter ginsenosidivorans sp. nov., Isolated from Soil of Ginseng Field.</title>
        <authorList>
            <person name="Kim M.M."/>
            <person name="Siddiqi M.Z."/>
            <person name="Im W.T."/>
        </authorList>
    </citation>
    <scope>NUCLEOTIDE SEQUENCE [LARGE SCALE GENOMIC DNA]</scope>
    <source>
        <strain evidence="2 3">Gsoil 3017</strain>
    </source>
</reference>
<accession>A0A5B8UWD0</accession>
<sequence>MKKLMTIFLFAISSLTAYCQNESDAVKRTISNMFDAMRAGDTVNLKNTLADRFLMYHVNPAKDTTGNIIIDSNAEFFKGVEAASGGHWDERITNYDDVNIAHDVAMVWASYKFYIGSKFDHCGIAIIQLIKTERDWRIVSIFSTTKTGNCPD</sequence>
<feature type="chain" id="PRO_5022975257" evidence="1">
    <location>
        <begin position="20"/>
        <end position="152"/>
    </location>
</feature>
<gene>
    <name evidence="2" type="ORF">FRZ54_09150</name>
</gene>